<dbReference type="Proteomes" id="UP000887580">
    <property type="component" value="Unplaced"/>
</dbReference>
<evidence type="ECO:0000313" key="2">
    <source>
        <dbReference type="WBParaSite" id="PS1159_v2.g9546.t1"/>
    </source>
</evidence>
<dbReference type="WBParaSite" id="PS1159_v2.g9546.t1">
    <property type="protein sequence ID" value="PS1159_v2.g9546.t1"/>
    <property type="gene ID" value="PS1159_v2.g9546"/>
</dbReference>
<name>A0AC35GXB3_9BILA</name>
<evidence type="ECO:0000313" key="1">
    <source>
        <dbReference type="Proteomes" id="UP000887580"/>
    </source>
</evidence>
<protein>
    <submittedName>
        <fullName evidence="2">Uncharacterized protein</fullName>
    </submittedName>
</protein>
<accession>A0AC35GXB3</accession>
<reference evidence="2" key="1">
    <citation type="submission" date="2022-11" db="UniProtKB">
        <authorList>
            <consortium name="WormBaseParasite"/>
        </authorList>
    </citation>
    <scope>IDENTIFICATION</scope>
</reference>
<sequence length="119" mass="12841">MNQKICIVFFIFFVLGVFSQCSPGTRMPQCDNTCIKNQGSLAMIKCCNNNGFKAGGCPNGRTVYCTNGISNNCPPQRTPQCDIICIENRGSDVLIDCCKANGFQSGGCPNGKSVFCTFN</sequence>
<proteinExistence type="predicted"/>
<organism evidence="1 2">
    <name type="scientific">Panagrolaimus sp. PS1159</name>
    <dbReference type="NCBI Taxonomy" id="55785"/>
    <lineage>
        <taxon>Eukaryota</taxon>
        <taxon>Metazoa</taxon>
        <taxon>Ecdysozoa</taxon>
        <taxon>Nematoda</taxon>
        <taxon>Chromadorea</taxon>
        <taxon>Rhabditida</taxon>
        <taxon>Tylenchina</taxon>
        <taxon>Panagrolaimomorpha</taxon>
        <taxon>Panagrolaimoidea</taxon>
        <taxon>Panagrolaimidae</taxon>
        <taxon>Panagrolaimus</taxon>
    </lineage>
</organism>